<organism evidence="1 2">
    <name type="scientific">Weissella cibaria</name>
    <dbReference type="NCBI Taxonomy" id="137591"/>
    <lineage>
        <taxon>Bacteria</taxon>
        <taxon>Bacillati</taxon>
        <taxon>Bacillota</taxon>
        <taxon>Bacilli</taxon>
        <taxon>Lactobacillales</taxon>
        <taxon>Lactobacillaceae</taxon>
        <taxon>Weissella</taxon>
    </lineage>
</organism>
<dbReference type="EMBL" id="JWHU01000034">
    <property type="protein sequence ID" value="KIU19810.1"/>
    <property type="molecule type" value="Genomic_DNA"/>
</dbReference>
<dbReference type="Proteomes" id="UP000032287">
    <property type="component" value="Unassembled WGS sequence"/>
</dbReference>
<evidence type="ECO:0000313" key="1">
    <source>
        <dbReference type="EMBL" id="KIU19810.1"/>
    </source>
</evidence>
<keyword evidence="2" id="KW-1185">Reference proteome</keyword>
<name>A0A0D1LH42_9LACO</name>
<dbReference type="PATRIC" id="fig|137591.25.peg.1804"/>
<dbReference type="RefSeq" id="WP_043712024.1">
    <property type="nucleotide sequence ID" value="NZ_JALOCT010000001.1"/>
</dbReference>
<evidence type="ECO:0000313" key="2">
    <source>
        <dbReference type="Proteomes" id="UP000032287"/>
    </source>
</evidence>
<comment type="caution">
    <text evidence="1">The sequence shown here is derived from an EMBL/GenBank/DDBJ whole genome shotgun (WGS) entry which is preliminary data.</text>
</comment>
<gene>
    <name evidence="1" type="ORF">QX99_01832</name>
</gene>
<proteinExistence type="predicted"/>
<accession>A0A0D1LH42</accession>
<dbReference type="AlphaFoldDB" id="A0A0D1LH42"/>
<reference evidence="1 2" key="1">
    <citation type="journal article" date="2015" name="Microbiology (Mosc.)">
        <title>Genomics of the Weissella cibaria species with an examination of its metabolic traits.</title>
        <authorList>
            <person name="Lynch K.M."/>
            <person name="Lucid A."/>
            <person name="Arendt E.K."/>
            <person name="Sleator R.D."/>
            <person name="Lucey B."/>
            <person name="Coffey A."/>
        </authorList>
    </citation>
    <scope>NUCLEOTIDE SEQUENCE [LARGE SCALE GENOMIC DNA]</scope>
    <source>
        <strain evidence="1 2">MG1</strain>
    </source>
</reference>
<protein>
    <submittedName>
        <fullName evidence="1">Uncharacterized protein</fullName>
    </submittedName>
</protein>
<sequence>MNRSQFDLSAALEKLREHDWLHPTVQFDEVDATLTAKNAGETKYADPNYWIAQCGHILLSNYKVSAREVARILSQSGPAMITRAIDRYNSADYKDLQSIDKALTNYVEGIGLS</sequence>